<dbReference type="Gene3D" id="2.40.50.100">
    <property type="match status" value="1"/>
</dbReference>
<keyword evidence="5 6" id="KW-0472">Membrane</keyword>
<dbReference type="InterPro" id="IPR058625">
    <property type="entry name" value="MdtA-like_BSH"/>
</dbReference>
<dbReference type="Pfam" id="PF25917">
    <property type="entry name" value="BSH_RND"/>
    <property type="match status" value="1"/>
</dbReference>
<comment type="similarity">
    <text evidence="2">Belongs to the membrane fusion protein (MFP) (TC 8.A.1) family.</text>
</comment>
<evidence type="ECO:0000256" key="4">
    <source>
        <dbReference type="ARBA" id="ARBA00022989"/>
    </source>
</evidence>
<accession>A0A2Z3RVV8</accession>
<evidence type="ECO:0000256" key="2">
    <source>
        <dbReference type="ARBA" id="ARBA00009477"/>
    </source>
</evidence>
<name>A0A2Z3RVV8_9MICO</name>
<dbReference type="OrthoDB" id="4819815at2"/>
<keyword evidence="9" id="KW-1185">Reference proteome</keyword>
<proteinExistence type="inferred from homology"/>
<protein>
    <recommendedName>
        <fullName evidence="7">Multidrug resistance protein MdtA-like barrel-sandwich hybrid domain-containing protein</fullName>
    </recommendedName>
</protein>
<organism evidence="8 9">
    <name type="scientific">Aurantimicrobium photophilum</name>
    <dbReference type="NCBI Taxonomy" id="1987356"/>
    <lineage>
        <taxon>Bacteria</taxon>
        <taxon>Bacillati</taxon>
        <taxon>Actinomycetota</taxon>
        <taxon>Actinomycetes</taxon>
        <taxon>Micrococcales</taxon>
        <taxon>Microbacteriaceae</taxon>
        <taxon>Aurantimicrobium</taxon>
    </lineage>
</organism>
<evidence type="ECO:0000259" key="7">
    <source>
        <dbReference type="Pfam" id="PF25917"/>
    </source>
</evidence>
<feature type="domain" description="Multidrug resistance protein MdtA-like barrel-sandwich hybrid" evidence="7">
    <location>
        <begin position="60"/>
        <end position="124"/>
    </location>
</feature>
<dbReference type="KEGG" id="aum:AURMO_00075"/>
<sequence>MSKEPTGDVDRPFKLVTTPARFGLLIALVAAVCGLLWLFGGQLAVKAPAMGVMVNPPGNVEVFSTVSGTIENNLIPSGTPVLKGDVLATVKTPEGDFVDISSPIDGKVVSLSTTEFALISAGSPVVTLAHNTEPMIGLIFVPSTAMDDVVPGLKVEVSPDTTDLTQAGYIVGKVTKVDPLPVTVERLQLILGDTGQAQQLLAAGPVQEVFVELEQDPQGALGLYWSGEGPAAAEDISSGTIVEAKIILRNQTPWEAFTGN</sequence>
<dbReference type="InterPro" id="IPR050739">
    <property type="entry name" value="MFP"/>
</dbReference>
<evidence type="ECO:0000313" key="8">
    <source>
        <dbReference type="EMBL" id="AWR20700.1"/>
    </source>
</evidence>
<dbReference type="EMBL" id="CP023994">
    <property type="protein sequence ID" value="AWR20700.1"/>
    <property type="molecule type" value="Genomic_DNA"/>
</dbReference>
<keyword evidence="4 6" id="KW-1133">Transmembrane helix</keyword>
<dbReference type="InterPro" id="IPR011053">
    <property type="entry name" value="Single_hybrid_motif"/>
</dbReference>
<evidence type="ECO:0000256" key="3">
    <source>
        <dbReference type="ARBA" id="ARBA00022692"/>
    </source>
</evidence>
<evidence type="ECO:0000256" key="6">
    <source>
        <dbReference type="SAM" id="Phobius"/>
    </source>
</evidence>
<dbReference type="SUPFAM" id="SSF51230">
    <property type="entry name" value="Single hybrid motif"/>
    <property type="match status" value="1"/>
</dbReference>
<dbReference type="Proteomes" id="UP000246894">
    <property type="component" value="Chromosome"/>
</dbReference>
<keyword evidence="3 6" id="KW-0812">Transmembrane</keyword>
<gene>
    <name evidence="8" type="ORF">AURMO_00075</name>
</gene>
<reference evidence="8 9" key="1">
    <citation type="submission" date="2017-10" db="EMBL/GenBank/DDBJ databases">
        <title>Genome of an Actinobacterium that displays light-enhanced growth.</title>
        <authorList>
            <person name="Maresca J.A."/>
            <person name="Hempel P."/>
            <person name="Shevchenko O."/>
            <person name="Miller K.J."/>
            <person name="Hahn M.W."/>
        </authorList>
    </citation>
    <scope>NUCLEOTIDE SEQUENCE [LARGE SCALE GENOMIC DNA]</scope>
    <source>
        <strain evidence="8 9">MWH-Mo1</strain>
    </source>
</reference>
<dbReference type="RefSeq" id="WP_110232630.1">
    <property type="nucleotide sequence ID" value="NZ_CP023994.1"/>
</dbReference>
<dbReference type="PANTHER" id="PTHR30386:SF26">
    <property type="entry name" value="TRANSPORT PROTEIN COMB"/>
    <property type="match status" value="1"/>
</dbReference>
<evidence type="ECO:0000256" key="1">
    <source>
        <dbReference type="ARBA" id="ARBA00004167"/>
    </source>
</evidence>
<dbReference type="GO" id="GO:0016020">
    <property type="term" value="C:membrane"/>
    <property type="evidence" value="ECO:0007669"/>
    <property type="project" value="UniProtKB-SubCell"/>
</dbReference>
<evidence type="ECO:0000313" key="9">
    <source>
        <dbReference type="Proteomes" id="UP000246894"/>
    </source>
</evidence>
<dbReference type="AlphaFoldDB" id="A0A2Z3RVV8"/>
<evidence type="ECO:0000256" key="5">
    <source>
        <dbReference type="ARBA" id="ARBA00023136"/>
    </source>
</evidence>
<dbReference type="PANTHER" id="PTHR30386">
    <property type="entry name" value="MEMBRANE FUSION SUBUNIT OF EMRAB-TOLC MULTIDRUG EFFLUX PUMP"/>
    <property type="match status" value="1"/>
</dbReference>
<comment type="subcellular location">
    <subcellularLocation>
        <location evidence="1">Membrane</location>
        <topology evidence="1">Single-pass membrane protein</topology>
    </subcellularLocation>
</comment>
<feature type="transmembrane region" description="Helical" evidence="6">
    <location>
        <begin position="20"/>
        <end position="40"/>
    </location>
</feature>